<evidence type="ECO:0000256" key="3">
    <source>
        <dbReference type="ARBA" id="ARBA00022452"/>
    </source>
</evidence>
<accession>A0A1I4IFB5</accession>
<dbReference type="Pfam" id="PF07715">
    <property type="entry name" value="Plug"/>
    <property type="match status" value="1"/>
</dbReference>
<keyword evidence="2 10" id="KW-0813">Transport</keyword>
<dbReference type="STRING" id="1123291.SAMN04490355_10086"/>
<comment type="subcellular location">
    <subcellularLocation>
        <location evidence="1 10">Cell outer membrane</location>
        <topology evidence="1 10">Multi-pass membrane protein</topology>
    </subcellularLocation>
</comment>
<feature type="chain" id="PRO_5039696492" evidence="12">
    <location>
        <begin position="28"/>
        <end position="714"/>
    </location>
</feature>
<dbReference type="InterPro" id="IPR037066">
    <property type="entry name" value="Plug_dom_sf"/>
</dbReference>
<dbReference type="InterPro" id="IPR036942">
    <property type="entry name" value="Beta-barrel_TonB_sf"/>
</dbReference>
<evidence type="ECO:0000256" key="12">
    <source>
        <dbReference type="SAM" id="SignalP"/>
    </source>
</evidence>
<reference evidence="16" key="1">
    <citation type="submission" date="2016-10" db="EMBL/GenBank/DDBJ databases">
        <authorList>
            <person name="Varghese N."/>
            <person name="Submissions S."/>
        </authorList>
    </citation>
    <scope>NUCLEOTIDE SEQUENCE [LARGE SCALE GENOMIC DNA]</scope>
    <source>
        <strain evidence="16">DSM 13327</strain>
    </source>
</reference>
<evidence type="ECO:0000256" key="10">
    <source>
        <dbReference type="PROSITE-ProRule" id="PRU01360"/>
    </source>
</evidence>
<keyword evidence="9 10" id="KW-0998">Cell outer membrane</keyword>
<dbReference type="Proteomes" id="UP000199520">
    <property type="component" value="Unassembled WGS sequence"/>
</dbReference>
<dbReference type="InterPro" id="IPR000531">
    <property type="entry name" value="Beta-barrel_TonB"/>
</dbReference>
<sequence>MIRKLKKRSLTMSIACALALTITPSYYRCAYGAESDSEQQDEIYQLPAVTVEAPRPEWESKLSPGTVSIVRPEDFKGEQKTLPELLKRVPGVHINELTGTGQYTVASVRGSTAAQVGVFVDGVLTKLGGDAASDLSMIPVENVERIEIYRGYIPARFPGTWMGGVINIVTKKPQKTGISLTQGMSSYGGYTGSFGMNSPLGDGSLFVGVNRDQSQGNYKYTFYDSDISRNRLNNGYQKTDVLVKWQDDNWQVKYAWKRNDRGLPYHVLNENYDNPAYWGSKQPSKKLQTDQSDVLIGRRQTVGNLEWGWRMTYMDQEKNYKNPWGNNALFGKWSRYQSQRLGGALDGSFKAGDNHLLEFAVNYSHEDLDVNGTGMTLPSYAWVKHHYTQTLADAQLQDTITLNKAKDFWFTPSVRWNYSGGLGQANTGGLYWIKAIQENTDSKFTWQTALKKKVDDHYTMRATYGTYYRFPNLYELIGDGAFILPVSPTNTVHAAPAGPENGTQWDVGVQWQGEMLKAKSDWSLTYFGRHSENMLELYRMGLTYMSYVNGGEGRVNGVELEGKLNWERWDLDLSATYMQSKDLQRYKKMYYLYPNGNYGNSLENFAPKWEGLLRLTYRFLGERTSVFSEVRYVGETNVDDEVDWTTAYTTVGLGVKHQFTKNTRLTVGVNNMFNKVPYWKTLQQPTGYEPWYAYGTMKYPLAGRTYYATMQWDF</sequence>
<organism evidence="15 16">
    <name type="scientific">Pelosinus propionicus DSM 13327</name>
    <dbReference type="NCBI Taxonomy" id="1123291"/>
    <lineage>
        <taxon>Bacteria</taxon>
        <taxon>Bacillati</taxon>
        <taxon>Bacillota</taxon>
        <taxon>Negativicutes</taxon>
        <taxon>Selenomonadales</taxon>
        <taxon>Sporomusaceae</taxon>
        <taxon>Pelosinus</taxon>
    </lineage>
</organism>
<dbReference type="Gene3D" id="2.40.170.20">
    <property type="entry name" value="TonB-dependent receptor, beta-barrel domain"/>
    <property type="match status" value="1"/>
</dbReference>
<dbReference type="GO" id="GO:0009279">
    <property type="term" value="C:cell outer membrane"/>
    <property type="evidence" value="ECO:0007669"/>
    <property type="project" value="UniProtKB-SubCell"/>
</dbReference>
<evidence type="ECO:0000256" key="1">
    <source>
        <dbReference type="ARBA" id="ARBA00004571"/>
    </source>
</evidence>
<evidence type="ECO:0000259" key="13">
    <source>
        <dbReference type="Pfam" id="PF00593"/>
    </source>
</evidence>
<keyword evidence="3 10" id="KW-1134">Transmembrane beta strand</keyword>
<evidence type="ECO:0000256" key="9">
    <source>
        <dbReference type="ARBA" id="ARBA00023237"/>
    </source>
</evidence>
<protein>
    <submittedName>
        <fullName evidence="15">Outer membrane cobalamin receptor protein</fullName>
    </submittedName>
</protein>
<dbReference type="SUPFAM" id="SSF56935">
    <property type="entry name" value="Porins"/>
    <property type="match status" value="1"/>
</dbReference>
<dbReference type="PROSITE" id="PS52016">
    <property type="entry name" value="TONB_DEPENDENT_REC_3"/>
    <property type="match status" value="1"/>
</dbReference>
<dbReference type="AlphaFoldDB" id="A0A1I4IFB5"/>
<keyword evidence="7 10" id="KW-0472">Membrane</keyword>
<evidence type="ECO:0000256" key="11">
    <source>
        <dbReference type="RuleBase" id="RU003357"/>
    </source>
</evidence>
<comment type="similarity">
    <text evidence="10 11">Belongs to the TonB-dependent receptor family.</text>
</comment>
<evidence type="ECO:0000259" key="14">
    <source>
        <dbReference type="Pfam" id="PF07715"/>
    </source>
</evidence>
<dbReference type="Pfam" id="PF00593">
    <property type="entry name" value="TonB_dep_Rec_b-barrel"/>
    <property type="match status" value="1"/>
</dbReference>
<keyword evidence="5 12" id="KW-0732">Signal</keyword>
<evidence type="ECO:0000313" key="15">
    <source>
        <dbReference type="EMBL" id="SFL53062.1"/>
    </source>
</evidence>
<dbReference type="Gene3D" id="2.170.130.10">
    <property type="entry name" value="TonB-dependent receptor, plug domain"/>
    <property type="match status" value="1"/>
</dbReference>
<keyword evidence="4 10" id="KW-0812">Transmembrane</keyword>
<proteinExistence type="inferred from homology"/>
<keyword evidence="6 11" id="KW-0798">TonB box</keyword>
<dbReference type="CDD" id="cd01347">
    <property type="entry name" value="ligand_gated_channel"/>
    <property type="match status" value="1"/>
</dbReference>
<feature type="domain" description="TonB-dependent receptor plug" evidence="14">
    <location>
        <begin position="63"/>
        <end position="165"/>
    </location>
</feature>
<evidence type="ECO:0000256" key="8">
    <source>
        <dbReference type="ARBA" id="ARBA00023170"/>
    </source>
</evidence>
<evidence type="ECO:0000313" key="16">
    <source>
        <dbReference type="Proteomes" id="UP000199520"/>
    </source>
</evidence>
<dbReference type="PANTHER" id="PTHR30069:SF29">
    <property type="entry name" value="HEMOGLOBIN AND HEMOGLOBIN-HAPTOGLOBIN-BINDING PROTEIN 1-RELATED"/>
    <property type="match status" value="1"/>
</dbReference>
<keyword evidence="8 15" id="KW-0675">Receptor</keyword>
<dbReference type="EMBL" id="FOTS01000008">
    <property type="protein sequence ID" value="SFL53062.1"/>
    <property type="molecule type" value="Genomic_DNA"/>
</dbReference>
<keyword evidence="16" id="KW-1185">Reference proteome</keyword>
<dbReference type="InterPro" id="IPR039426">
    <property type="entry name" value="TonB-dep_rcpt-like"/>
</dbReference>
<name>A0A1I4IFB5_9FIRM</name>
<dbReference type="GO" id="GO:0044718">
    <property type="term" value="P:siderophore transmembrane transport"/>
    <property type="evidence" value="ECO:0007669"/>
    <property type="project" value="TreeGrafter"/>
</dbReference>
<dbReference type="InterPro" id="IPR012910">
    <property type="entry name" value="Plug_dom"/>
</dbReference>
<feature type="signal peptide" evidence="12">
    <location>
        <begin position="1"/>
        <end position="27"/>
    </location>
</feature>
<feature type="domain" description="TonB-dependent receptor-like beta-barrel" evidence="13">
    <location>
        <begin position="186"/>
        <end position="671"/>
    </location>
</feature>
<evidence type="ECO:0000256" key="7">
    <source>
        <dbReference type="ARBA" id="ARBA00023136"/>
    </source>
</evidence>
<dbReference type="RefSeq" id="WP_245754830.1">
    <property type="nucleotide sequence ID" value="NZ_FOTS01000008.1"/>
</dbReference>
<evidence type="ECO:0000256" key="2">
    <source>
        <dbReference type="ARBA" id="ARBA00022448"/>
    </source>
</evidence>
<evidence type="ECO:0000256" key="4">
    <source>
        <dbReference type="ARBA" id="ARBA00022692"/>
    </source>
</evidence>
<evidence type="ECO:0000256" key="5">
    <source>
        <dbReference type="ARBA" id="ARBA00022729"/>
    </source>
</evidence>
<dbReference type="GO" id="GO:0015344">
    <property type="term" value="F:siderophore uptake transmembrane transporter activity"/>
    <property type="evidence" value="ECO:0007669"/>
    <property type="project" value="TreeGrafter"/>
</dbReference>
<dbReference type="PANTHER" id="PTHR30069">
    <property type="entry name" value="TONB-DEPENDENT OUTER MEMBRANE RECEPTOR"/>
    <property type="match status" value="1"/>
</dbReference>
<evidence type="ECO:0000256" key="6">
    <source>
        <dbReference type="ARBA" id="ARBA00023077"/>
    </source>
</evidence>
<gene>
    <name evidence="15" type="ORF">SAMN04490355_10086</name>
</gene>